<keyword evidence="5" id="KW-1185">Reference proteome</keyword>
<protein>
    <submittedName>
        <fullName evidence="4">Uncharacterized membrane protein</fullName>
    </submittedName>
</protein>
<feature type="transmembrane region" description="Helical" evidence="1">
    <location>
        <begin position="177"/>
        <end position="206"/>
    </location>
</feature>
<dbReference type="Proteomes" id="UP000199236">
    <property type="component" value="Unassembled WGS sequence"/>
</dbReference>
<sequence>MSLYFVSIIQAFLPLAVFAALIFSLLEPTSRKREQLGSLWVAALLIVAGYLIYGLAASMGIEPRVRTLLRLLSVSALLVSGLLLLMPSAKGANKRPDKSTDTGPTLLVRLGIRYVIAMLALQGAFDVRVLLADQSFTATSVLNTELFLNSAAVVVASALMIFLPIVIAHIGSRLRRLVFMVLCVSILAFAIIWLCEALLGAMQMGLLGVTSARVSVVAKVTNYAQFKSYLLLALLFILSVGFLLSGTKRPQTSTATTKADLTRADCRKYRAARLNALRWLAGSLALIVFSFVSLIYQDLYASRPPTLSAAADAVPDEQGEIHIAIDAVKDGNLHRYAYIAEDGHRVRFFLINRYDEQHVKIGVVYDACMICGDAGYIQKGNDVICVACNVRIFIPSIGKAGGCNPIPLQHREDQGDIVIAASELEHGARYFSEVVAIEVIDPVTKEKLINLEAPYQYDFKGKTFFFGSKESYETFRKAPESYAASLKAQVRPAQGRVTL</sequence>
<feature type="domain" description="Membrane iron-sulfur containing protein FtrD-like" evidence="3">
    <location>
        <begin position="328"/>
        <end position="431"/>
    </location>
</feature>
<dbReference type="Pfam" id="PF10080">
    <property type="entry name" value="FtrD-like"/>
    <property type="match status" value="1"/>
</dbReference>
<organism evidence="4 5">
    <name type="scientific">Cohaesibacter marisflavi</name>
    <dbReference type="NCBI Taxonomy" id="655353"/>
    <lineage>
        <taxon>Bacteria</taxon>
        <taxon>Pseudomonadati</taxon>
        <taxon>Pseudomonadota</taxon>
        <taxon>Alphaproteobacteria</taxon>
        <taxon>Hyphomicrobiales</taxon>
        <taxon>Cohaesibacteraceae</taxon>
    </lineage>
</organism>
<dbReference type="RefSeq" id="WP_090069644.1">
    <property type="nucleotide sequence ID" value="NZ_FOVR01000002.1"/>
</dbReference>
<feature type="transmembrane region" description="Helical" evidence="1">
    <location>
        <begin position="226"/>
        <end position="244"/>
    </location>
</feature>
<dbReference type="AlphaFoldDB" id="A0A1I5CRH5"/>
<keyword evidence="1" id="KW-0472">Membrane</keyword>
<keyword evidence="1" id="KW-0812">Transmembrane</keyword>
<dbReference type="Pfam" id="PF04945">
    <property type="entry name" value="YHS"/>
    <property type="match status" value="1"/>
</dbReference>
<feature type="transmembrane region" description="Helical" evidence="1">
    <location>
        <begin position="147"/>
        <end position="170"/>
    </location>
</feature>
<dbReference type="EMBL" id="FOVR01000002">
    <property type="protein sequence ID" value="SFN89466.1"/>
    <property type="molecule type" value="Genomic_DNA"/>
</dbReference>
<keyword evidence="1" id="KW-1133">Transmembrane helix</keyword>
<reference evidence="4 5" key="1">
    <citation type="submission" date="2016-10" db="EMBL/GenBank/DDBJ databases">
        <authorList>
            <person name="de Groot N.N."/>
        </authorList>
    </citation>
    <scope>NUCLEOTIDE SEQUENCE [LARGE SCALE GENOMIC DNA]</scope>
    <source>
        <strain evidence="4 5">CGMCC 1.9157</strain>
    </source>
</reference>
<name>A0A1I5CRH5_9HYPH</name>
<dbReference type="InterPro" id="IPR007029">
    <property type="entry name" value="YHS_dom"/>
</dbReference>
<accession>A0A1I5CRH5</accession>
<feature type="domain" description="YHS" evidence="2">
    <location>
        <begin position="439"/>
        <end position="483"/>
    </location>
</feature>
<evidence type="ECO:0000313" key="5">
    <source>
        <dbReference type="Proteomes" id="UP000199236"/>
    </source>
</evidence>
<evidence type="ECO:0000313" key="4">
    <source>
        <dbReference type="EMBL" id="SFN89466.1"/>
    </source>
</evidence>
<evidence type="ECO:0000259" key="2">
    <source>
        <dbReference type="Pfam" id="PF04945"/>
    </source>
</evidence>
<dbReference type="InterPro" id="IPR018758">
    <property type="entry name" value="FtrD-like"/>
</dbReference>
<dbReference type="OrthoDB" id="344729at2"/>
<feature type="transmembrane region" description="Helical" evidence="1">
    <location>
        <begin position="106"/>
        <end position="127"/>
    </location>
</feature>
<proteinExistence type="predicted"/>
<evidence type="ECO:0000259" key="3">
    <source>
        <dbReference type="Pfam" id="PF10080"/>
    </source>
</evidence>
<evidence type="ECO:0000256" key="1">
    <source>
        <dbReference type="SAM" id="Phobius"/>
    </source>
</evidence>
<gene>
    <name evidence="4" type="ORF">SAMN04488056_102319</name>
</gene>
<feature type="transmembrane region" description="Helical" evidence="1">
    <location>
        <begin position="277"/>
        <end position="296"/>
    </location>
</feature>
<feature type="transmembrane region" description="Helical" evidence="1">
    <location>
        <begin position="67"/>
        <end position="85"/>
    </location>
</feature>
<feature type="transmembrane region" description="Helical" evidence="1">
    <location>
        <begin position="6"/>
        <end position="26"/>
    </location>
</feature>
<feature type="transmembrane region" description="Helical" evidence="1">
    <location>
        <begin position="38"/>
        <end position="61"/>
    </location>
</feature>
<dbReference type="STRING" id="655353.SAMN04488056_102319"/>